<keyword evidence="4 5" id="KW-0238">DNA-binding</keyword>
<dbReference type="SMART" id="SM00980">
    <property type="entry name" value="THAP"/>
    <property type="match status" value="1"/>
</dbReference>
<evidence type="ECO:0000256" key="1">
    <source>
        <dbReference type="ARBA" id="ARBA00022723"/>
    </source>
</evidence>
<dbReference type="KEGG" id="aten:116289839"/>
<keyword evidence="1" id="KW-0479">Metal-binding</keyword>
<dbReference type="PROSITE" id="PS50950">
    <property type="entry name" value="ZF_THAP"/>
    <property type="match status" value="1"/>
</dbReference>
<gene>
    <name evidence="8" type="primary">LOC116289839</name>
</gene>
<evidence type="ECO:0000256" key="5">
    <source>
        <dbReference type="PROSITE-ProRule" id="PRU00309"/>
    </source>
</evidence>
<keyword evidence="3" id="KW-0862">Zinc</keyword>
<dbReference type="GO" id="GO:0008270">
    <property type="term" value="F:zinc ion binding"/>
    <property type="evidence" value="ECO:0007669"/>
    <property type="project" value="UniProtKB-KW"/>
</dbReference>
<sequence>MPSNRCVVQGCSNKSDPKNGISVHSSPINKLERAKWKRFVTTHRINFEPENRFTVCSEHFEDSCFERAVHVEDSKRILKPGSVPTLWKPEINSQDELISDRSRRQIIRDMAINKSTNDDSNTIDNATGDTTENTMIQINVSENDEVIDESGDSVNILVMDTVESSVKVEIPGTSTCNEDFQEQTLEK</sequence>
<dbReference type="SUPFAM" id="SSF57716">
    <property type="entry name" value="Glucocorticoid receptor-like (DNA-binding domain)"/>
    <property type="match status" value="1"/>
</dbReference>
<dbReference type="PANTHER" id="PTHR46600:SF11">
    <property type="entry name" value="THAP DOMAIN-CONTAINING PROTEIN 10"/>
    <property type="match status" value="1"/>
</dbReference>
<protein>
    <submittedName>
        <fullName evidence="8">THAP domain-containing protein 1-like</fullName>
    </submittedName>
</protein>
<reference evidence="8" key="1">
    <citation type="submission" date="2025-08" db="UniProtKB">
        <authorList>
            <consortium name="RefSeq"/>
        </authorList>
    </citation>
    <scope>IDENTIFICATION</scope>
    <source>
        <tissue evidence="8">Tentacle</tissue>
    </source>
</reference>
<evidence type="ECO:0000256" key="2">
    <source>
        <dbReference type="ARBA" id="ARBA00022771"/>
    </source>
</evidence>
<dbReference type="InParanoid" id="A0A6P8HBX5"/>
<dbReference type="SMART" id="SM00692">
    <property type="entry name" value="DM3"/>
    <property type="match status" value="1"/>
</dbReference>
<dbReference type="Pfam" id="PF05485">
    <property type="entry name" value="THAP"/>
    <property type="match status" value="1"/>
</dbReference>
<name>A0A6P8HBX5_ACTTE</name>
<dbReference type="InterPro" id="IPR006612">
    <property type="entry name" value="THAP_Znf"/>
</dbReference>
<organism evidence="7 8">
    <name type="scientific">Actinia tenebrosa</name>
    <name type="common">Australian red waratah sea anemone</name>
    <dbReference type="NCBI Taxonomy" id="6105"/>
    <lineage>
        <taxon>Eukaryota</taxon>
        <taxon>Metazoa</taxon>
        <taxon>Cnidaria</taxon>
        <taxon>Anthozoa</taxon>
        <taxon>Hexacorallia</taxon>
        <taxon>Actiniaria</taxon>
        <taxon>Actiniidae</taxon>
        <taxon>Actinia</taxon>
    </lineage>
</organism>
<evidence type="ECO:0000313" key="8">
    <source>
        <dbReference type="RefSeq" id="XP_031552628.1"/>
    </source>
</evidence>
<dbReference type="AlphaFoldDB" id="A0A6P8HBX5"/>
<dbReference type="PANTHER" id="PTHR46600">
    <property type="entry name" value="THAP DOMAIN-CONTAINING"/>
    <property type="match status" value="1"/>
</dbReference>
<keyword evidence="2 5" id="KW-0863">Zinc-finger</keyword>
<dbReference type="GO" id="GO:0043565">
    <property type="term" value="F:sequence-specific DNA binding"/>
    <property type="evidence" value="ECO:0007669"/>
    <property type="project" value="InterPro"/>
</dbReference>
<proteinExistence type="predicted"/>
<evidence type="ECO:0000256" key="3">
    <source>
        <dbReference type="ARBA" id="ARBA00022833"/>
    </source>
</evidence>
<feature type="non-terminal residue" evidence="8">
    <location>
        <position position="187"/>
    </location>
</feature>
<dbReference type="Proteomes" id="UP000515163">
    <property type="component" value="Unplaced"/>
</dbReference>
<dbReference type="InterPro" id="IPR026516">
    <property type="entry name" value="THAP1/10"/>
</dbReference>
<dbReference type="RefSeq" id="XP_031552628.1">
    <property type="nucleotide sequence ID" value="XM_031696768.1"/>
</dbReference>
<evidence type="ECO:0000256" key="4">
    <source>
        <dbReference type="ARBA" id="ARBA00023125"/>
    </source>
</evidence>
<evidence type="ECO:0000259" key="6">
    <source>
        <dbReference type="PROSITE" id="PS50950"/>
    </source>
</evidence>
<evidence type="ECO:0000313" key="7">
    <source>
        <dbReference type="Proteomes" id="UP000515163"/>
    </source>
</evidence>
<keyword evidence="7" id="KW-1185">Reference proteome</keyword>
<dbReference type="OrthoDB" id="6433853at2759"/>
<accession>A0A6P8HBX5</accession>
<dbReference type="GeneID" id="116289839"/>
<feature type="domain" description="THAP-type" evidence="6">
    <location>
        <begin position="1"/>
        <end position="87"/>
    </location>
</feature>